<dbReference type="PANTHER" id="PTHR43861:SF1">
    <property type="entry name" value="TRANS-ACONITATE 2-METHYLTRANSFERASE"/>
    <property type="match status" value="1"/>
</dbReference>
<reference evidence="2 3" key="1">
    <citation type="submission" date="2021-03" db="EMBL/GenBank/DDBJ databases">
        <title>Genomic Encyclopedia of Type Strains, Phase IV (KMG-IV): sequencing the most valuable type-strain genomes for metagenomic binning, comparative biology and taxonomic classification.</title>
        <authorList>
            <person name="Goeker M."/>
        </authorList>
    </citation>
    <scope>NUCLEOTIDE SEQUENCE [LARGE SCALE GENOMIC DNA]</scope>
    <source>
        <strain evidence="2 3">DSM 26806</strain>
    </source>
</reference>
<accession>A0ABS4JNE2</accession>
<name>A0ABS4JNE2_9BACL</name>
<evidence type="ECO:0000313" key="3">
    <source>
        <dbReference type="Proteomes" id="UP001519288"/>
    </source>
</evidence>
<evidence type="ECO:0000313" key="2">
    <source>
        <dbReference type="EMBL" id="MBP2002666.1"/>
    </source>
</evidence>
<evidence type="ECO:0000259" key="1">
    <source>
        <dbReference type="Pfam" id="PF08241"/>
    </source>
</evidence>
<dbReference type="Gene3D" id="3.40.50.150">
    <property type="entry name" value="Vaccinia Virus protein VP39"/>
    <property type="match status" value="1"/>
</dbReference>
<proteinExistence type="predicted"/>
<keyword evidence="3" id="KW-1185">Reference proteome</keyword>
<organism evidence="2 3">
    <name type="scientific">Paenibacillus shirakamiensis</name>
    <dbReference type="NCBI Taxonomy" id="1265935"/>
    <lineage>
        <taxon>Bacteria</taxon>
        <taxon>Bacillati</taxon>
        <taxon>Bacillota</taxon>
        <taxon>Bacilli</taxon>
        <taxon>Bacillales</taxon>
        <taxon>Paenibacillaceae</taxon>
        <taxon>Paenibacillus</taxon>
    </lineage>
</organism>
<keyword evidence="2" id="KW-0830">Ubiquinone</keyword>
<dbReference type="SUPFAM" id="SSF53335">
    <property type="entry name" value="S-adenosyl-L-methionine-dependent methyltransferases"/>
    <property type="match status" value="1"/>
</dbReference>
<dbReference type="InterPro" id="IPR013216">
    <property type="entry name" value="Methyltransf_11"/>
</dbReference>
<dbReference type="PANTHER" id="PTHR43861">
    <property type="entry name" value="TRANS-ACONITATE 2-METHYLTRANSFERASE-RELATED"/>
    <property type="match status" value="1"/>
</dbReference>
<dbReference type="Proteomes" id="UP001519288">
    <property type="component" value="Unassembled WGS sequence"/>
</dbReference>
<dbReference type="Pfam" id="PF08241">
    <property type="entry name" value="Methyltransf_11"/>
    <property type="match status" value="1"/>
</dbReference>
<dbReference type="CDD" id="cd02440">
    <property type="entry name" value="AdoMet_MTases"/>
    <property type="match status" value="1"/>
</dbReference>
<protein>
    <submittedName>
        <fullName evidence="2">Ubiquinone/menaquinone biosynthesis C-methylase UbiE</fullName>
    </submittedName>
</protein>
<gene>
    <name evidence="2" type="ORF">J2Z69_003773</name>
</gene>
<dbReference type="InterPro" id="IPR029063">
    <property type="entry name" value="SAM-dependent_MTases_sf"/>
</dbReference>
<comment type="caution">
    <text evidence="2">The sequence shown here is derived from an EMBL/GenBank/DDBJ whole genome shotgun (WGS) entry which is preliminary data.</text>
</comment>
<dbReference type="EMBL" id="JAGGLD010000010">
    <property type="protein sequence ID" value="MBP2002666.1"/>
    <property type="molecule type" value="Genomic_DNA"/>
</dbReference>
<sequence>MKQNKYDTDEFFSAYKQMARSIHGLEAAGEWPVLKSLIPDLRNKSVLDLGCGFGWHCRYASEHHASSVIGVDISQKMLHQAQMQTSDPKIMYIHSAIEDINFTDSQFDLIFSSLAFHYIDSFQAFCNKIYQYTKRGRNFIFSVEHPMFTARSEQDWYVDEHGERLHWPVDHYQAEGIRETHFLAKGVIKISQDPL</sequence>
<feature type="domain" description="Methyltransferase type 11" evidence="1">
    <location>
        <begin position="47"/>
        <end position="140"/>
    </location>
</feature>